<dbReference type="Pfam" id="PF06580">
    <property type="entry name" value="His_kinase"/>
    <property type="match status" value="1"/>
</dbReference>
<dbReference type="InterPro" id="IPR036890">
    <property type="entry name" value="HATPase_C_sf"/>
</dbReference>
<proteinExistence type="predicted"/>
<gene>
    <name evidence="5" type="ORF">H8S55_11345</name>
</gene>
<feature type="transmembrane region" description="Helical" evidence="2">
    <location>
        <begin position="277"/>
        <end position="298"/>
    </location>
</feature>
<dbReference type="PANTHER" id="PTHR34220">
    <property type="entry name" value="SENSOR HISTIDINE KINASE YPDA"/>
    <property type="match status" value="1"/>
</dbReference>
<keyword evidence="2" id="KW-0472">Membrane</keyword>
<keyword evidence="5" id="KW-0418">Kinase</keyword>
<dbReference type="InterPro" id="IPR050640">
    <property type="entry name" value="Bact_2-comp_sensor_kinase"/>
</dbReference>
<accession>A0A8J6M664</accession>
<organism evidence="5 6">
    <name type="scientific">Flintibacter faecis</name>
    <dbReference type="NCBI Taxonomy" id="2763047"/>
    <lineage>
        <taxon>Bacteria</taxon>
        <taxon>Bacillati</taxon>
        <taxon>Bacillota</taxon>
        <taxon>Clostridia</taxon>
        <taxon>Eubacteriales</taxon>
        <taxon>Flintibacter</taxon>
    </lineage>
</organism>
<feature type="transmembrane region" description="Helical" evidence="2">
    <location>
        <begin position="14"/>
        <end position="35"/>
    </location>
</feature>
<protein>
    <submittedName>
        <fullName evidence="5">Histidine kinase</fullName>
    </submittedName>
</protein>
<comment type="caution">
    <text evidence="5">The sequence shown here is derived from an EMBL/GenBank/DDBJ whole genome shotgun (WGS) entry which is preliminary data.</text>
</comment>
<dbReference type="GO" id="GO:0000155">
    <property type="term" value="F:phosphorelay sensor kinase activity"/>
    <property type="evidence" value="ECO:0007669"/>
    <property type="project" value="InterPro"/>
</dbReference>
<dbReference type="InterPro" id="IPR003594">
    <property type="entry name" value="HATPase_dom"/>
</dbReference>
<feature type="domain" description="Signal transduction histidine kinase internal region" evidence="4">
    <location>
        <begin position="361"/>
        <end position="437"/>
    </location>
</feature>
<keyword evidence="2" id="KW-0812">Transmembrane</keyword>
<dbReference type="Gene3D" id="3.30.565.10">
    <property type="entry name" value="Histidine kinase-like ATPase, C-terminal domain"/>
    <property type="match status" value="1"/>
</dbReference>
<dbReference type="PANTHER" id="PTHR34220:SF7">
    <property type="entry name" value="SENSOR HISTIDINE KINASE YPDA"/>
    <property type="match status" value="1"/>
</dbReference>
<evidence type="ECO:0000256" key="1">
    <source>
        <dbReference type="SAM" id="Coils"/>
    </source>
</evidence>
<feature type="coiled-coil region" evidence="1">
    <location>
        <begin position="337"/>
        <end position="364"/>
    </location>
</feature>
<reference evidence="5" key="1">
    <citation type="submission" date="2020-08" db="EMBL/GenBank/DDBJ databases">
        <title>Genome public.</title>
        <authorList>
            <person name="Liu C."/>
            <person name="Sun Q."/>
        </authorList>
    </citation>
    <scope>NUCLEOTIDE SEQUENCE</scope>
    <source>
        <strain evidence="5">BX5</strain>
    </source>
</reference>
<evidence type="ECO:0000256" key="2">
    <source>
        <dbReference type="SAM" id="Phobius"/>
    </source>
</evidence>
<keyword evidence="1" id="KW-0175">Coiled coil</keyword>
<dbReference type="RefSeq" id="WP_186879050.1">
    <property type="nucleotide sequence ID" value="NZ_JACOPN010000008.1"/>
</dbReference>
<dbReference type="InterPro" id="IPR010559">
    <property type="entry name" value="Sig_transdc_His_kin_internal"/>
</dbReference>
<keyword evidence="2" id="KW-1133">Transmembrane helix</keyword>
<dbReference type="EMBL" id="JACOPN010000008">
    <property type="protein sequence ID" value="MBC5717901.1"/>
    <property type="molecule type" value="Genomic_DNA"/>
</dbReference>
<dbReference type="AlphaFoldDB" id="A0A8J6M664"/>
<evidence type="ECO:0000259" key="4">
    <source>
        <dbReference type="Pfam" id="PF06580"/>
    </source>
</evidence>
<evidence type="ECO:0000259" key="3">
    <source>
        <dbReference type="Pfam" id="PF02518"/>
    </source>
</evidence>
<dbReference type="GO" id="GO:0016020">
    <property type="term" value="C:membrane"/>
    <property type="evidence" value="ECO:0007669"/>
    <property type="project" value="InterPro"/>
</dbReference>
<dbReference type="SUPFAM" id="SSF55874">
    <property type="entry name" value="ATPase domain of HSP90 chaperone/DNA topoisomerase II/histidine kinase"/>
    <property type="match status" value="1"/>
</dbReference>
<keyword evidence="6" id="KW-1185">Reference proteome</keyword>
<feature type="domain" description="Histidine kinase/HSP90-like ATPase" evidence="3">
    <location>
        <begin position="457"/>
        <end position="563"/>
    </location>
</feature>
<evidence type="ECO:0000313" key="6">
    <source>
        <dbReference type="Proteomes" id="UP000602260"/>
    </source>
</evidence>
<evidence type="ECO:0000313" key="5">
    <source>
        <dbReference type="EMBL" id="MBC5717901.1"/>
    </source>
</evidence>
<dbReference type="Pfam" id="PF02518">
    <property type="entry name" value="HATPase_c"/>
    <property type="match status" value="1"/>
</dbReference>
<sequence length="569" mass="65233">MNRSSFQTQLRRSFIGYVVVIISVTLVLYLGGYALNFYTGVIVGNQENNRAMADTLADQYRNYEEGSDALARCPETRAVLTQNSVGATADLNRILYQFVNEQDFRAYFVLMTPERQVVCSNFCKENQHFFADSPFVGSVISRLQRAPDKTLTFVCTAPLTSAQECALTFCRAVTDEEGEAIGYLFFNLRKEFFRAFEHQAGRAILLTDPYDNIIYTSLDAQMDPMDKQPSGKYAVDIRQSGFRILNGAHYYIFLQQVTKDGWNLYTLTPLEVQFRTFFSDLTMFAILLVLLAGIVAMLTRTFARRNAQEIDELTRAVEVMEPDDMAPALSLQASEEAQQLYLRFRELIRHNNELQNRRRRMEIRHLEEQFNPHFVFNVMETVRYQIGEDPETASEMLLSFANLMRYSIEHADAKVPLETDVEYVNDYLLLQKIRYNNCLHYEFQIPDELLDCQIPKLLLQPIIENSIRHGSRPGKVLELSVEARQEGEDLVFVIRDNGAGIAPDRLAALNESFSLELDSGIVRHIGLYNIHKMLSLLYGASYGLKIESELGVGTRVELRMPYEMEESSC</sequence>
<keyword evidence="5" id="KW-0808">Transferase</keyword>
<name>A0A8J6M664_9FIRM</name>
<dbReference type="Proteomes" id="UP000602260">
    <property type="component" value="Unassembled WGS sequence"/>
</dbReference>